<sequence>MAYQLKNEQLVIEIAEPGDYRGSRFDWNGFITDVTLLDGNHSYCVPESLVPGQGTGGAGLCNEFGIKEPIGYEDAPVGGAFPKLGVGLLTRPDDREYDFSRAYPIKPFATEIEMEGTRKITFRITPEDCRGYAVAVTKSVSIDENRLTVQYLLHNTGTKPILTEEYCHNFFGIDGYPIGPNYVLKFPFELFPWADEEETLAGLIFGKGDAGEVRWDHTPKDPFYFRLPGFDGNKYPWVWELLHHPSGAGVREISRFHVSAAAVWGIGHVVSPEMFIEVKLAPGEQKTWSRVYEFFTKPD</sequence>
<dbReference type="RefSeq" id="WP_213656213.1">
    <property type="nucleotide sequence ID" value="NZ_BOSL01000016.1"/>
</dbReference>
<dbReference type="InterPro" id="IPR011013">
    <property type="entry name" value="Gal_mutarotase_sf_dom"/>
</dbReference>
<gene>
    <name evidence="1" type="ORF">J42TS3_41960</name>
</gene>
<evidence type="ECO:0000313" key="2">
    <source>
        <dbReference type="Proteomes" id="UP000679992"/>
    </source>
</evidence>
<reference evidence="1 2" key="1">
    <citation type="submission" date="2021-03" db="EMBL/GenBank/DDBJ databases">
        <title>Antimicrobial resistance genes in bacteria isolated from Japanese honey, and their potential for conferring macrolide and lincosamide resistance in the American foulbrood pathogen Paenibacillus larvae.</title>
        <authorList>
            <person name="Okamoto M."/>
            <person name="Kumagai M."/>
            <person name="Kanamori H."/>
            <person name="Takamatsu D."/>
        </authorList>
    </citation>
    <scope>NUCLEOTIDE SEQUENCE [LARGE SCALE GENOMIC DNA]</scope>
    <source>
        <strain evidence="1 2">J42TS3</strain>
    </source>
</reference>
<keyword evidence="2" id="KW-1185">Reference proteome</keyword>
<evidence type="ECO:0008006" key="3">
    <source>
        <dbReference type="Google" id="ProtNLM"/>
    </source>
</evidence>
<dbReference type="EMBL" id="BOSL01000016">
    <property type="protein sequence ID" value="GIP55161.1"/>
    <property type="molecule type" value="Genomic_DNA"/>
</dbReference>
<dbReference type="SUPFAM" id="SSF74650">
    <property type="entry name" value="Galactose mutarotase-like"/>
    <property type="match status" value="1"/>
</dbReference>
<protein>
    <recommendedName>
        <fullName evidence="3">DUF4432 domain-containing protein</fullName>
    </recommendedName>
</protein>
<dbReference type="Proteomes" id="UP000679992">
    <property type="component" value="Unassembled WGS sequence"/>
</dbReference>
<proteinExistence type="predicted"/>
<evidence type="ECO:0000313" key="1">
    <source>
        <dbReference type="EMBL" id="GIP55161.1"/>
    </source>
</evidence>
<comment type="caution">
    <text evidence="1">The sequence shown here is derived from an EMBL/GenBank/DDBJ whole genome shotgun (WGS) entry which is preliminary data.</text>
</comment>
<name>A0ABQ4MGQ4_9BACL</name>
<organism evidence="1 2">
    <name type="scientific">Paenibacillus vini</name>
    <dbReference type="NCBI Taxonomy" id="1476024"/>
    <lineage>
        <taxon>Bacteria</taxon>
        <taxon>Bacillati</taxon>
        <taxon>Bacillota</taxon>
        <taxon>Bacilli</taxon>
        <taxon>Bacillales</taxon>
        <taxon>Paenibacillaceae</taxon>
        <taxon>Paenibacillus</taxon>
    </lineage>
</organism>
<accession>A0ABQ4MGQ4</accession>